<protein>
    <submittedName>
        <fullName evidence="1">Uncharacterized protein</fullName>
    </submittedName>
</protein>
<gene>
    <name evidence="1" type="ORF">METZ01_LOCUS305447</name>
</gene>
<dbReference type="AlphaFoldDB" id="A0A382MUB8"/>
<accession>A0A382MUB8</accession>
<organism evidence="1">
    <name type="scientific">marine metagenome</name>
    <dbReference type="NCBI Taxonomy" id="408172"/>
    <lineage>
        <taxon>unclassified sequences</taxon>
        <taxon>metagenomes</taxon>
        <taxon>ecological metagenomes</taxon>
    </lineage>
</organism>
<dbReference type="EMBL" id="UINC01096035">
    <property type="protein sequence ID" value="SVC52593.1"/>
    <property type="molecule type" value="Genomic_DNA"/>
</dbReference>
<name>A0A382MUB8_9ZZZZ</name>
<reference evidence="1" key="1">
    <citation type="submission" date="2018-05" db="EMBL/GenBank/DDBJ databases">
        <authorList>
            <person name="Lanie J.A."/>
            <person name="Ng W.-L."/>
            <person name="Kazmierczak K.M."/>
            <person name="Andrzejewski T.M."/>
            <person name="Davidsen T.M."/>
            <person name="Wayne K.J."/>
            <person name="Tettelin H."/>
            <person name="Glass J.I."/>
            <person name="Rusch D."/>
            <person name="Podicherti R."/>
            <person name="Tsui H.-C.T."/>
            <person name="Winkler M.E."/>
        </authorList>
    </citation>
    <scope>NUCLEOTIDE SEQUENCE</scope>
</reference>
<evidence type="ECO:0000313" key="1">
    <source>
        <dbReference type="EMBL" id="SVC52593.1"/>
    </source>
</evidence>
<proteinExistence type="predicted"/>
<sequence>MKPVYEDDNQVRKIVEIGRNLVTLCEENLLYAKNDLMWNAAVTAGNKLVTVGMTWTRFTSLADLNKNETKALYKYLTKKDYYDNKQRRHQANKAKA</sequence>